<accession>A0A3P7DG67</accession>
<dbReference type="EMBL" id="UYWW01000550">
    <property type="protein sequence ID" value="VDM08781.1"/>
    <property type="molecule type" value="Genomic_DNA"/>
</dbReference>
<protein>
    <submittedName>
        <fullName evidence="1">Uncharacterized protein</fullName>
    </submittedName>
</protein>
<evidence type="ECO:0000313" key="1">
    <source>
        <dbReference type="EMBL" id="VDM08781.1"/>
    </source>
</evidence>
<sequence>MLSWLSLSRVESSSALAQLLAELYSQPSSSSSPFYSSSSLSPHRTYHVPTALNAVTLAKAL</sequence>
<gene>
    <name evidence="1" type="ORF">WBA_LOCUS2167</name>
</gene>
<proteinExistence type="predicted"/>
<evidence type="ECO:0000313" key="2">
    <source>
        <dbReference type="Proteomes" id="UP000270924"/>
    </source>
</evidence>
<keyword evidence="2" id="KW-1185">Reference proteome</keyword>
<reference evidence="1 2" key="1">
    <citation type="submission" date="2018-11" db="EMBL/GenBank/DDBJ databases">
        <authorList>
            <consortium name="Pathogen Informatics"/>
        </authorList>
    </citation>
    <scope>NUCLEOTIDE SEQUENCE [LARGE SCALE GENOMIC DNA]</scope>
</reference>
<dbReference type="Proteomes" id="UP000270924">
    <property type="component" value="Unassembled WGS sequence"/>
</dbReference>
<name>A0A3P7DG67_WUCBA</name>
<dbReference type="AlphaFoldDB" id="A0A3P7DG67"/>
<organism evidence="1 2">
    <name type="scientific">Wuchereria bancrofti</name>
    <dbReference type="NCBI Taxonomy" id="6293"/>
    <lineage>
        <taxon>Eukaryota</taxon>
        <taxon>Metazoa</taxon>
        <taxon>Ecdysozoa</taxon>
        <taxon>Nematoda</taxon>
        <taxon>Chromadorea</taxon>
        <taxon>Rhabditida</taxon>
        <taxon>Spirurina</taxon>
        <taxon>Spiruromorpha</taxon>
        <taxon>Filarioidea</taxon>
        <taxon>Onchocercidae</taxon>
        <taxon>Wuchereria</taxon>
    </lineage>
</organism>
<dbReference type="InParanoid" id="A0A3P7DG67"/>